<dbReference type="EMBL" id="JACHCE010000001">
    <property type="protein sequence ID" value="MBB5635291.1"/>
    <property type="molecule type" value="Genomic_DNA"/>
</dbReference>
<evidence type="ECO:0000256" key="1">
    <source>
        <dbReference type="SAM" id="SignalP"/>
    </source>
</evidence>
<keyword evidence="1" id="KW-0732">Signal</keyword>
<feature type="chain" id="PRO_5031256775" evidence="1">
    <location>
        <begin position="20"/>
        <end position="77"/>
    </location>
</feature>
<accession>A0A7W8ZJQ7</accession>
<comment type="caution">
    <text evidence="2">The sequence shown here is derived from an EMBL/GenBank/DDBJ whole genome shotgun (WGS) entry which is preliminary data.</text>
</comment>
<dbReference type="RefSeq" id="WP_221300673.1">
    <property type="nucleotide sequence ID" value="NZ_JACHCE010000001.1"/>
</dbReference>
<sequence>MKTALLFIYTFLSLNLTMALPSHQKATGESVYICISRGAKKYHSHKCHGLLRCTHEIKAVTRAEALKRKYTACKICY</sequence>
<evidence type="ECO:0000313" key="2">
    <source>
        <dbReference type="EMBL" id="MBB5635291.1"/>
    </source>
</evidence>
<protein>
    <submittedName>
        <fullName evidence="2">Uncharacterized protein</fullName>
    </submittedName>
</protein>
<reference evidence="2 3" key="1">
    <citation type="submission" date="2020-08" db="EMBL/GenBank/DDBJ databases">
        <title>Genomic Encyclopedia of Type Strains, Phase IV (KMG-V): Genome sequencing to study the core and pangenomes of soil and plant-associated prokaryotes.</title>
        <authorList>
            <person name="Whitman W."/>
        </authorList>
    </citation>
    <scope>NUCLEOTIDE SEQUENCE [LARGE SCALE GENOMIC DNA]</scope>
    <source>
        <strain evidence="2 3">S3M1</strain>
    </source>
</reference>
<organism evidence="2 3">
    <name type="scientific">Pedobacter cryoconitis</name>
    <dbReference type="NCBI Taxonomy" id="188932"/>
    <lineage>
        <taxon>Bacteria</taxon>
        <taxon>Pseudomonadati</taxon>
        <taxon>Bacteroidota</taxon>
        <taxon>Sphingobacteriia</taxon>
        <taxon>Sphingobacteriales</taxon>
        <taxon>Sphingobacteriaceae</taxon>
        <taxon>Pedobacter</taxon>
    </lineage>
</organism>
<proteinExistence type="predicted"/>
<evidence type="ECO:0000313" key="3">
    <source>
        <dbReference type="Proteomes" id="UP000537204"/>
    </source>
</evidence>
<feature type="signal peptide" evidence="1">
    <location>
        <begin position="1"/>
        <end position="19"/>
    </location>
</feature>
<gene>
    <name evidence="2" type="ORF">HDE68_001176</name>
</gene>
<dbReference type="Proteomes" id="UP000537204">
    <property type="component" value="Unassembled WGS sequence"/>
</dbReference>
<dbReference type="AlphaFoldDB" id="A0A7W8ZJQ7"/>
<name>A0A7W8ZJQ7_9SPHI</name>